<accession>A0A6I8P8S4</accession>
<evidence type="ECO:0000256" key="1">
    <source>
        <dbReference type="ARBA" id="ARBA00004604"/>
    </source>
</evidence>
<dbReference type="GO" id="GO:0032040">
    <property type="term" value="C:small-subunit processome"/>
    <property type="evidence" value="ECO:0000318"/>
    <property type="project" value="GO_Central"/>
</dbReference>
<evidence type="ECO:0000313" key="12">
    <source>
        <dbReference type="Ensembl" id="ENSOANP00000050652.1"/>
    </source>
</evidence>
<feature type="region of interest" description="Disordered" evidence="10">
    <location>
        <begin position="1"/>
        <end position="21"/>
    </location>
</feature>
<dbReference type="Gene3D" id="2.130.10.10">
    <property type="entry name" value="YVTN repeat-like/Quinoprotein amine dehydrogenase"/>
    <property type="match status" value="1"/>
</dbReference>
<evidence type="ECO:0000256" key="2">
    <source>
        <dbReference type="ARBA" id="ARBA00022553"/>
    </source>
</evidence>
<dbReference type="InterPro" id="IPR001680">
    <property type="entry name" value="WD40_rpt"/>
</dbReference>
<dbReference type="Pfam" id="PF08149">
    <property type="entry name" value="BING4CT"/>
    <property type="match status" value="1"/>
</dbReference>
<evidence type="ECO:0000256" key="9">
    <source>
        <dbReference type="PROSITE-ProRule" id="PRU00221"/>
    </source>
</evidence>
<dbReference type="Ensembl" id="ENSOANT00000074268.1">
    <property type="protein sequence ID" value="ENSOANP00000050652.1"/>
    <property type="gene ID" value="ENSOANG00000049916.1"/>
</dbReference>
<evidence type="ECO:0000256" key="8">
    <source>
        <dbReference type="ARBA" id="ARBA00070552"/>
    </source>
</evidence>
<comment type="subunit">
    <text evidence="7">Part of the small subunit (SSU) processome, composed of more than 70 proteins and the RNA chaperone small nucleolar RNA (snoRNA) U3. Interacts with DDX21, NCL, NOP2 and EBNA1BP2.</text>
</comment>
<name>A0A6I8P8S4_ORNAN</name>
<dbReference type="Bgee" id="ENSOANG00000049916">
    <property type="expression patterns" value="Expressed in fibroblast and 7 other cell types or tissues"/>
</dbReference>
<feature type="region of interest" description="Disordered" evidence="10">
    <location>
        <begin position="82"/>
        <end position="187"/>
    </location>
</feature>
<evidence type="ECO:0000256" key="5">
    <source>
        <dbReference type="ARBA" id="ARBA00023242"/>
    </source>
</evidence>
<dbReference type="PANTHER" id="PTHR14085:SF3">
    <property type="entry name" value="WD REPEAT-CONTAINING PROTEIN 46"/>
    <property type="match status" value="1"/>
</dbReference>
<protein>
    <recommendedName>
        <fullName evidence="8">WD repeat-containing protein 46</fullName>
    </recommendedName>
</protein>
<dbReference type="FunFam" id="2.130.10.10:FF:000128">
    <property type="entry name" value="WD repeat domain 46"/>
    <property type="match status" value="1"/>
</dbReference>
<dbReference type="AlphaFoldDB" id="A0A6I8P8S4"/>
<evidence type="ECO:0000256" key="4">
    <source>
        <dbReference type="ARBA" id="ARBA00022737"/>
    </source>
</evidence>
<feature type="compositionally biased region" description="Basic and acidic residues" evidence="10">
    <location>
        <begin position="861"/>
        <end position="885"/>
    </location>
</feature>
<keyword evidence="13" id="KW-1185">Reference proteome</keyword>
<keyword evidence="3 9" id="KW-0853">WD repeat</keyword>
<dbReference type="InterPro" id="IPR015943">
    <property type="entry name" value="WD40/YVTN_repeat-like_dom_sf"/>
</dbReference>
<dbReference type="InParanoid" id="A0A6I8P8S4"/>
<dbReference type="InterPro" id="IPR036322">
    <property type="entry name" value="WD40_repeat_dom_sf"/>
</dbReference>
<feature type="region of interest" description="Disordered" evidence="10">
    <location>
        <begin position="204"/>
        <end position="239"/>
    </location>
</feature>
<evidence type="ECO:0000256" key="7">
    <source>
        <dbReference type="ARBA" id="ARBA00064570"/>
    </source>
</evidence>
<dbReference type="Pfam" id="PF00400">
    <property type="entry name" value="WD40"/>
    <property type="match status" value="1"/>
</dbReference>
<dbReference type="GeneTree" id="ENSGT00390000007075"/>
<feature type="region of interest" description="Disordered" evidence="10">
    <location>
        <begin position="827"/>
        <end position="905"/>
    </location>
</feature>
<sequence>MAVGGGGLPVSQCSPSREIRPPLRLLRLRRSSTDGRGGELRAFPHPTWRSGNFRPANALPPARPDPLLGLCACATLLPAGGGGAGRALPHPTWRSGDFRSGNARPPARSDPLSASAHAPRFYLREGAGREGRSLIQHGGRGTSGRAMPSLPRDPTPSPASAHAGRGGKGVPSSNMAGGELPVGRRPPCLVIGRRRRRFRFRLPGRTTSGSIPAAARGAPAWSGEQNHERRQEAGWAGGRSRRCSVHRGAQYVHPLGPPSLSSLSFLQKARRYWEGDAPDPPKSSKKRQPPPDEAAAAATKASGIAGPPGDRTIRKRTRKGDVAAAAKAAGTPAPPSGGKSGSGASLNPRRPAGDRGPSKSVWTSSRYREEKQLRTWARQRLSGATDPFPGPAPLSADKLKKFRRGGEKPAPPARHLTRARLSRAEDGAEESSAWAARAELLLPEEPGFLEGSDGEDTATVRQRDIADAVDIASAAKYFSLKLDQFGPYRLDYSSTGRHLTLGGRRGHLAALDWPTKSLSCEINVMEAVRDVRFLHLETMVAVAQRRWLHIYDNQGIELHCVRRCDRVARLEFLPFHFLLATASETGFLTYLDVSLGKIVASHLPRAGRLDVMAQNPHNAVVHLGHGNGTVTLWSPAMKEPLVKVLCHKGGVRAVAVDPTGTYMATSGLDRQLKIFDLRGAGAYRPLTTRPLALGAAHLAYSQRGLLAAAAGDVVDVYRPRDADAGLARPYLSHRLHGHVHGLRFCPFEDVLGVGHAQGFTSMLVPGAGEPNFDGLANNPYRSKKQRQEWEVKALLEKIPAELIGLDPHALGRVDVETMEQLKKDRIERLGFDPDAPAPFQPRAKKKGRSSTANLLKRKRKVADEDKREFVRQRLREKERDQAEPKKKGKPRPPGSRPSALDRFDR</sequence>
<feature type="compositionally biased region" description="Low complexity" evidence="10">
    <location>
        <begin position="294"/>
        <end position="305"/>
    </location>
</feature>
<keyword evidence="5" id="KW-0539">Nucleus</keyword>
<feature type="region of interest" description="Disordered" evidence="10">
    <location>
        <begin position="273"/>
        <end position="428"/>
    </location>
</feature>
<keyword evidence="4" id="KW-0677">Repeat</keyword>
<reference evidence="12" key="3">
    <citation type="submission" date="2025-09" db="UniProtKB">
        <authorList>
            <consortium name="Ensembl"/>
        </authorList>
    </citation>
    <scope>IDENTIFICATION</scope>
    <source>
        <strain evidence="12">Glennie</strain>
    </source>
</reference>
<dbReference type="SMART" id="SM01033">
    <property type="entry name" value="BING4CT"/>
    <property type="match status" value="1"/>
</dbReference>
<dbReference type="SUPFAM" id="SSF50978">
    <property type="entry name" value="WD40 repeat-like"/>
    <property type="match status" value="1"/>
</dbReference>
<dbReference type="InterPro" id="IPR040315">
    <property type="entry name" value="WDR46/Utp7"/>
</dbReference>
<comment type="function">
    <text evidence="6">Scaffold component of the nucleolar structure. Required for localization of DDX21 and NCL to the granular compartment of the nucleolus. Part of the small subunit (SSU) processome, first precursor of the small eukaryotic ribosomal subunit. During the assembly of the SSU processome in the nucleolus, many ribosome biogenesis factors, an RNA chaperone and ribosomal proteins associate with the nascent pre-rRNA and work in concert to generate RNA folding, modifications, rearrangements and cleavage as well as targeted degradation of pre-ribosomal RNA by the RNA exosome.</text>
</comment>
<evidence type="ECO:0000256" key="6">
    <source>
        <dbReference type="ARBA" id="ARBA00059061"/>
    </source>
</evidence>
<reference evidence="12" key="2">
    <citation type="submission" date="2025-08" db="UniProtKB">
        <authorList>
            <consortium name="Ensembl"/>
        </authorList>
    </citation>
    <scope>IDENTIFICATION</scope>
    <source>
        <strain evidence="12">Glennie</strain>
    </source>
</reference>
<feature type="repeat" description="WD" evidence="9">
    <location>
        <begin position="644"/>
        <end position="678"/>
    </location>
</feature>
<comment type="subcellular location">
    <subcellularLocation>
        <location evidence="1">Nucleus</location>
        <location evidence="1">Nucleolus</location>
    </subcellularLocation>
</comment>
<feature type="domain" description="BING4 C-terminal" evidence="11">
    <location>
        <begin position="729"/>
        <end position="807"/>
    </location>
</feature>
<dbReference type="SMART" id="SM00320">
    <property type="entry name" value="WD40"/>
    <property type="match status" value="2"/>
</dbReference>
<feature type="compositionally biased region" description="Basic and acidic residues" evidence="10">
    <location>
        <begin position="122"/>
        <end position="132"/>
    </location>
</feature>
<dbReference type="GO" id="GO:0000462">
    <property type="term" value="P:maturation of SSU-rRNA from tricistronic rRNA transcript (SSU-rRNA, 5.8S rRNA, LSU-rRNA)"/>
    <property type="evidence" value="ECO:0000318"/>
    <property type="project" value="GO_Central"/>
</dbReference>
<dbReference type="PROSITE" id="PS50082">
    <property type="entry name" value="WD_REPEATS_2"/>
    <property type="match status" value="1"/>
</dbReference>
<evidence type="ECO:0000256" key="10">
    <source>
        <dbReference type="SAM" id="MobiDB-lite"/>
    </source>
</evidence>
<organism evidence="12 13">
    <name type="scientific">Ornithorhynchus anatinus</name>
    <name type="common">Duckbill platypus</name>
    <dbReference type="NCBI Taxonomy" id="9258"/>
    <lineage>
        <taxon>Eukaryota</taxon>
        <taxon>Metazoa</taxon>
        <taxon>Chordata</taxon>
        <taxon>Craniata</taxon>
        <taxon>Vertebrata</taxon>
        <taxon>Euteleostomi</taxon>
        <taxon>Mammalia</taxon>
        <taxon>Monotremata</taxon>
        <taxon>Ornithorhynchidae</taxon>
        <taxon>Ornithorhynchus</taxon>
    </lineage>
</organism>
<evidence type="ECO:0000259" key="11">
    <source>
        <dbReference type="SMART" id="SM01033"/>
    </source>
</evidence>
<evidence type="ECO:0000256" key="3">
    <source>
        <dbReference type="ARBA" id="ARBA00022574"/>
    </source>
</evidence>
<dbReference type="InterPro" id="IPR012952">
    <property type="entry name" value="BING4_C_dom"/>
</dbReference>
<reference evidence="12 13" key="1">
    <citation type="journal article" date="2008" name="Nature">
        <title>Genome analysis of the platypus reveals unique signatures of evolution.</title>
        <authorList>
            <person name="Warren W.C."/>
            <person name="Hillier L.W."/>
            <person name="Marshall Graves J.A."/>
            <person name="Birney E."/>
            <person name="Ponting C.P."/>
            <person name="Grutzner F."/>
            <person name="Belov K."/>
            <person name="Miller W."/>
            <person name="Clarke L."/>
            <person name="Chinwalla A.T."/>
            <person name="Yang S.P."/>
            <person name="Heger A."/>
            <person name="Locke D.P."/>
            <person name="Miethke P."/>
            <person name="Waters P.D."/>
            <person name="Veyrunes F."/>
            <person name="Fulton L."/>
            <person name="Fulton B."/>
            <person name="Graves T."/>
            <person name="Wallis J."/>
            <person name="Puente X.S."/>
            <person name="Lopez-Otin C."/>
            <person name="Ordonez G.R."/>
            <person name="Eichler E.E."/>
            <person name="Chen L."/>
            <person name="Cheng Z."/>
            <person name="Deakin J.E."/>
            <person name="Alsop A."/>
            <person name="Thompson K."/>
            <person name="Kirby P."/>
            <person name="Papenfuss A.T."/>
            <person name="Wakefield M.J."/>
            <person name="Olender T."/>
            <person name="Lancet D."/>
            <person name="Huttley G.A."/>
            <person name="Smit A.F."/>
            <person name="Pask A."/>
            <person name="Temple-Smith P."/>
            <person name="Batzer M.A."/>
            <person name="Walker J.A."/>
            <person name="Konkel M.K."/>
            <person name="Harris R.S."/>
            <person name="Whittington C.M."/>
            <person name="Wong E.S."/>
            <person name="Gemmell N.J."/>
            <person name="Buschiazzo E."/>
            <person name="Vargas Jentzsch I.M."/>
            <person name="Merkel A."/>
            <person name="Schmitz J."/>
            <person name="Zemann A."/>
            <person name="Churakov G."/>
            <person name="Kriegs J.O."/>
            <person name="Brosius J."/>
            <person name="Murchison E.P."/>
            <person name="Sachidanandam R."/>
            <person name="Smith C."/>
            <person name="Hannon G.J."/>
            <person name="Tsend-Ayush E."/>
            <person name="McMillan D."/>
            <person name="Attenborough R."/>
            <person name="Rens W."/>
            <person name="Ferguson-Smith M."/>
            <person name="Lefevre C.M."/>
            <person name="Sharp J.A."/>
            <person name="Nicholas K.R."/>
            <person name="Ray D.A."/>
            <person name="Kube M."/>
            <person name="Reinhardt R."/>
            <person name="Pringle T.H."/>
            <person name="Taylor J."/>
            <person name="Jones R.C."/>
            <person name="Nixon B."/>
            <person name="Dacheux J.L."/>
            <person name="Niwa H."/>
            <person name="Sekita Y."/>
            <person name="Huang X."/>
            <person name="Stark A."/>
            <person name="Kheradpour P."/>
            <person name="Kellis M."/>
            <person name="Flicek P."/>
            <person name="Chen Y."/>
            <person name="Webber C."/>
            <person name="Hardison R."/>
            <person name="Nelson J."/>
            <person name="Hallsworth-Pepin K."/>
            <person name="Delehaunty K."/>
            <person name="Markovic C."/>
            <person name="Minx P."/>
            <person name="Feng Y."/>
            <person name="Kremitzki C."/>
            <person name="Mitreva M."/>
            <person name="Glasscock J."/>
            <person name="Wylie T."/>
            <person name="Wohldmann P."/>
            <person name="Thiru P."/>
            <person name="Nhan M.N."/>
            <person name="Pohl C.S."/>
            <person name="Smith S.M."/>
            <person name="Hou S."/>
            <person name="Nefedov M."/>
            <person name="de Jong P.J."/>
            <person name="Renfree M.B."/>
            <person name="Mardis E.R."/>
            <person name="Wilson R.K."/>
        </authorList>
    </citation>
    <scope>NUCLEOTIDE SEQUENCE [LARGE SCALE GENOMIC DNA]</scope>
    <source>
        <strain evidence="12 13">Glennie</strain>
    </source>
</reference>
<proteinExistence type="predicted"/>
<gene>
    <name evidence="12" type="primary">WDR46</name>
</gene>
<dbReference type="PANTHER" id="PTHR14085">
    <property type="entry name" value="WD-REPEAT PROTEIN BING4"/>
    <property type="match status" value="1"/>
</dbReference>
<keyword evidence="2" id="KW-0597">Phosphoprotein</keyword>
<evidence type="ECO:0000313" key="13">
    <source>
        <dbReference type="Proteomes" id="UP000002279"/>
    </source>
</evidence>
<dbReference type="Proteomes" id="UP000002279">
    <property type="component" value="Chromosome X3"/>
</dbReference>
<dbReference type="GO" id="GO:0005730">
    <property type="term" value="C:nucleolus"/>
    <property type="evidence" value="ECO:0000318"/>
    <property type="project" value="GO_Central"/>
</dbReference>
<dbReference type="FunCoup" id="A0A6I8P8S4">
    <property type="interactions" value="1975"/>
</dbReference>